<dbReference type="Pfam" id="PF00168">
    <property type="entry name" value="C2"/>
    <property type="match status" value="1"/>
</dbReference>
<accession>A0AAW1WU89</accession>
<dbReference type="GO" id="GO:0046872">
    <property type="term" value="F:metal ion binding"/>
    <property type="evidence" value="ECO:0007669"/>
    <property type="project" value="UniProtKB-KW"/>
</dbReference>
<dbReference type="PANTHER" id="PTHR46502:SF2">
    <property type="entry name" value="16 KDA PHLOEM PROTEIN 2"/>
    <property type="match status" value="1"/>
</dbReference>
<comment type="caution">
    <text evidence="4">The sequence shown here is derived from an EMBL/GenBank/DDBJ whole genome shotgun (WGS) entry which is preliminary data.</text>
</comment>
<evidence type="ECO:0000313" key="4">
    <source>
        <dbReference type="EMBL" id="KAK9927269.1"/>
    </source>
</evidence>
<dbReference type="SUPFAM" id="SSF49562">
    <property type="entry name" value="C2 domain (Calcium/lipid-binding domain, CaLB)"/>
    <property type="match status" value="1"/>
</dbReference>
<evidence type="ECO:0000256" key="1">
    <source>
        <dbReference type="ARBA" id="ARBA00022723"/>
    </source>
</evidence>
<organism evidence="4 5">
    <name type="scientific">Rubus argutus</name>
    <name type="common">Southern blackberry</name>
    <dbReference type="NCBI Taxonomy" id="59490"/>
    <lineage>
        <taxon>Eukaryota</taxon>
        <taxon>Viridiplantae</taxon>
        <taxon>Streptophyta</taxon>
        <taxon>Embryophyta</taxon>
        <taxon>Tracheophyta</taxon>
        <taxon>Spermatophyta</taxon>
        <taxon>Magnoliopsida</taxon>
        <taxon>eudicotyledons</taxon>
        <taxon>Gunneridae</taxon>
        <taxon>Pentapetalae</taxon>
        <taxon>rosids</taxon>
        <taxon>fabids</taxon>
        <taxon>Rosales</taxon>
        <taxon>Rosaceae</taxon>
        <taxon>Rosoideae</taxon>
        <taxon>Rosoideae incertae sedis</taxon>
        <taxon>Rubus</taxon>
    </lineage>
</organism>
<protein>
    <recommendedName>
        <fullName evidence="3">C2 domain-containing protein</fullName>
    </recommendedName>
</protein>
<dbReference type="AlphaFoldDB" id="A0AAW1WU89"/>
<feature type="domain" description="C2" evidence="3">
    <location>
        <begin position="1"/>
        <end position="104"/>
    </location>
</feature>
<keyword evidence="5" id="KW-1185">Reference proteome</keyword>
<proteinExistence type="predicted"/>
<dbReference type="PANTHER" id="PTHR46502">
    <property type="entry name" value="C2 DOMAIN-CONTAINING"/>
    <property type="match status" value="1"/>
</dbReference>
<evidence type="ECO:0000313" key="5">
    <source>
        <dbReference type="Proteomes" id="UP001457282"/>
    </source>
</evidence>
<evidence type="ECO:0000256" key="2">
    <source>
        <dbReference type="ARBA" id="ARBA00022837"/>
    </source>
</evidence>
<dbReference type="InterPro" id="IPR035892">
    <property type="entry name" value="C2_domain_sf"/>
</dbReference>
<keyword evidence="1" id="KW-0479">Metal-binding</keyword>
<dbReference type="Gene3D" id="2.60.40.150">
    <property type="entry name" value="C2 domain"/>
    <property type="match status" value="1"/>
</dbReference>
<dbReference type="Proteomes" id="UP001457282">
    <property type="component" value="Unassembled WGS sequence"/>
</dbReference>
<dbReference type="InterPro" id="IPR000008">
    <property type="entry name" value="C2_dom"/>
</dbReference>
<keyword evidence="2" id="KW-0106">Calcium</keyword>
<dbReference type="EMBL" id="JBEDUW010000005">
    <property type="protein sequence ID" value="KAK9927269.1"/>
    <property type="molecule type" value="Genomic_DNA"/>
</dbReference>
<gene>
    <name evidence="4" type="ORF">M0R45_024461</name>
</gene>
<sequence>MAPRGTLEVTLVGGKNLKNMDKVGNMDPYCIINYKDQEKRSNTAESQGSDPDWNETFLFTIAGSIDELRIKIMDEDDIGSDDDVGECTIPLDSLLDTGDEARIDAQPYDVMRRGEVYGELTVGLFFNPEVIFFSCAAVLTD</sequence>
<reference evidence="4 5" key="1">
    <citation type="journal article" date="2023" name="G3 (Bethesda)">
        <title>A chromosome-length genome assembly and annotation of blackberry (Rubus argutus, cv. 'Hillquist').</title>
        <authorList>
            <person name="Bruna T."/>
            <person name="Aryal R."/>
            <person name="Dudchenko O."/>
            <person name="Sargent D.J."/>
            <person name="Mead D."/>
            <person name="Buti M."/>
            <person name="Cavallini A."/>
            <person name="Hytonen T."/>
            <person name="Andres J."/>
            <person name="Pham M."/>
            <person name="Weisz D."/>
            <person name="Mascagni F."/>
            <person name="Usai G."/>
            <person name="Natali L."/>
            <person name="Bassil N."/>
            <person name="Fernandez G.E."/>
            <person name="Lomsadze A."/>
            <person name="Armour M."/>
            <person name="Olukolu B."/>
            <person name="Poorten T."/>
            <person name="Britton C."/>
            <person name="Davik J."/>
            <person name="Ashrafi H."/>
            <person name="Aiden E.L."/>
            <person name="Borodovsky M."/>
            <person name="Worthington M."/>
        </authorList>
    </citation>
    <scope>NUCLEOTIDE SEQUENCE [LARGE SCALE GENOMIC DNA]</scope>
    <source>
        <strain evidence="4">PI 553951</strain>
    </source>
</reference>
<evidence type="ECO:0000259" key="3">
    <source>
        <dbReference type="PROSITE" id="PS50004"/>
    </source>
</evidence>
<dbReference type="PROSITE" id="PS50004">
    <property type="entry name" value="C2"/>
    <property type="match status" value="1"/>
</dbReference>
<dbReference type="SMART" id="SM00239">
    <property type="entry name" value="C2"/>
    <property type="match status" value="1"/>
</dbReference>
<name>A0AAW1WU89_RUBAR</name>